<dbReference type="InterPro" id="IPR050357">
    <property type="entry name" value="Arrestin_domain-protein"/>
</dbReference>
<protein>
    <submittedName>
        <fullName evidence="5">Arrestin domain-containing protein 3</fullName>
    </submittedName>
</protein>
<dbReference type="EMBL" id="CM014088">
    <property type="protein sequence ID" value="TKS78857.1"/>
    <property type="molecule type" value="Genomic_DNA"/>
</dbReference>
<dbReference type="SUPFAM" id="SSF81296">
    <property type="entry name" value="E set domains"/>
    <property type="match status" value="2"/>
</dbReference>
<dbReference type="InterPro" id="IPR011021">
    <property type="entry name" value="Arrestin-like_N"/>
</dbReference>
<feature type="region of interest" description="Disordered" evidence="2">
    <location>
        <begin position="361"/>
        <end position="407"/>
    </location>
</feature>
<dbReference type="GO" id="GO:0005737">
    <property type="term" value="C:cytoplasm"/>
    <property type="evidence" value="ECO:0007669"/>
    <property type="project" value="TreeGrafter"/>
</dbReference>
<dbReference type="Pfam" id="PF00339">
    <property type="entry name" value="Arrestin_N"/>
    <property type="match status" value="1"/>
</dbReference>
<dbReference type="InterPro" id="IPR014756">
    <property type="entry name" value="Ig_E-set"/>
</dbReference>
<evidence type="ECO:0000313" key="4">
    <source>
        <dbReference type="EMBL" id="TKS78857.1"/>
    </source>
</evidence>
<dbReference type="InterPro" id="IPR014752">
    <property type="entry name" value="Arrestin-like_C"/>
</dbReference>
<dbReference type="PANTHER" id="PTHR11188:SF135">
    <property type="entry name" value="ARRESTIN DOMAIN CONTAINING 3-LIKE-RELATED"/>
    <property type="match status" value="1"/>
</dbReference>
<dbReference type="EMBL" id="CM014088">
    <property type="protein sequence ID" value="TKS78878.1"/>
    <property type="molecule type" value="Genomic_DNA"/>
</dbReference>
<gene>
    <name evidence="5" type="ORF">D9C73_012295</name>
    <name evidence="4" type="ORF">D9C73_012316</name>
</gene>
<organism evidence="5 6">
    <name type="scientific">Collichthys lucidus</name>
    <name type="common">Big head croaker</name>
    <name type="synonym">Sciaena lucida</name>
    <dbReference type="NCBI Taxonomy" id="240159"/>
    <lineage>
        <taxon>Eukaryota</taxon>
        <taxon>Metazoa</taxon>
        <taxon>Chordata</taxon>
        <taxon>Craniata</taxon>
        <taxon>Vertebrata</taxon>
        <taxon>Euteleostomi</taxon>
        <taxon>Actinopterygii</taxon>
        <taxon>Neopterygii</taxon>
        <taxon>Teleostei</taxon>
        <taxon>Neoteleostei</taxon>
        <taxon>Acanthomorphata</taxon>
        <taxon>Eupercaria</taxon>
        <taxon>Sciaenidae</taxon>
        <taxon>Collichthys</taxon>
    </lineage>
</organism>
<dbReference type="Proteomes" id="UP000298787">
    <property type="component" value="Chromosome 11"/>
</dbReference>
<feature type="compositionally biased region" description="Polar residues" evidence="2">
    <location>
        <begin position="361"/>
        <end position="374"/>
    </location>
</feature>
<evidence type="ECO:0000256" key="2">
    <source>
        <dbReference type="SAM" id="MobiDB-lite"/>
    </source>
</evidence>
<evidence type="ECO:0000313" key="5">
    <source>
        <dbReference type="EMBL" id="TKS78878.1"/>
    </source>
</evidence>
<dbReference type="InterPro" id="IPR011022">
    <property type="entry name" value="Arrestin_C-like"/>
</dbReference>
<evidence type="ECO:0000256" key="1">
    <source>
        <dbReference type="ARBA" id="ARBA00005298"/>
    </source>
</evidence>
<proteinExistence type="inferred from homology"/>
<dbReference type="STRING" id="240159.A0A4U5UVN3"/>
<evidence type="ECO:0000313" key="6">
    <source>
        <dbReference type="Proteomes" id="UP000298787"/>
    </source>
</evidence>
<dbReference type="Pfam" id="PF02752">
    <property type="entry name" value="Arrestin_C"/>
    <property type="match status" value="1"/>
</dbReference>
<reference evidence="5 6" key="1">
    <citation type="submission" date="2019-01" db="EMBL/GenBank/DDBJ databases">
        <title>Genome Assembly of Collichthys lucidus.</title>
        <authorList>
            <person name="Cai M."/>
            <person name="Xiao S."/>
        </authorList>
    </citation>
    <scope>NUCLEOTIDE SEQUENCE [LARGE SCALE GENOMIC DNA]</scope>
    <source>
        <strain evidence="5">JT15FE1705JMU</strain>
        <tissue evidence="5">Muscle</tissue>
    </source>
</reference>
<dbReference type="GO" id="GO:0007399">
    <property type="term" value="P:nervous system development"/>
    <property type="evidence" value="ECO:0007669"/>
    <property type="project" value="UniProtKB-ARBA"/>
</dbReference>
<dbReference type="Gene3D" id="2.60.40.640">
    <property type="match status" value="2"/>
</dbReference>
<dbReference type="SMART" id="SM01017">
    <property type="entry name" value="Arrestin_C"/>
    <property type="match status" value="1"/>
</dbReference>
<keyword evidence="6" id="KW-1185">Reference proteome</keyword>
<dbReference type="PANTHER" id="PTHR11188">
    <property type="entry name" value="ARRESTIN DOMAIN CONTAINING PROTEIN"/>
    <property type="match status" value="1"/>
</dbReference>
<dbReference type="AlphaFoldDB" id="A0A4U5UVN3"/>
<name>A0A4U5UVN3_COLLU</name>
<dbReference type="GO" id="GO:0005886">
    <property type="term" value="C:plasma membrane"/>
    <property type="evidence" value="ECO:0007669"/>
    <property type="project" value="TreeGrafter"/>
</dbReference>
<dbReference type="GO" id="GO:0015031">
    <property type="term" value="P:protein transport"/>
    <property type="evidence" value="ECO:0007669"/>
    <property type="project" value="TreeGrafter"/>
</dbReference>
<comment type="similarity">
    <text evidence="1">Belongs to the arrestin family.</text>
</comment>
<accession>A0A4U5UVN3</accession>
<evidence type="ECO:0000259" key="3">
    <source>
        <dbReference type="SMART" id="SM01017"/>
    </source>
</evidence>
<sequence>MSPIKDFRLTYEVLNEEDTFSEGDTVVGTVSFTLTKETKVKKIFVKLKGDANVHWTEGSGDQESSYSDYKRYFKAKEYLVEEKSTGTKLPTGVSQFKFSLKIPEDDMPSSFKGSHGRITYMLTATLSRSWHMDSKVQKELKFLSKAASVAYGEVMCPHSGSVDKEIGVFSKGQVQLSATVNKKVCSPGDTLSVVAKICNSSSKKMKPKFSVEQRVVYSAGTHTTCSSQSVCKMVGDTLQKNEETVSCQLKIPDDTVHTIRNCEILSVEYCLKVYLDISFAVDPEVVLPLVIVPSTFATLHPGEAMGPYPAGPPGAPSYSDFPPPAFPAGPCPVPAGPPYLAPVGPGAYAYPAPYPAQQANATSGFNNQSPQQVTPYGFPTAAAFPPSSVQHQGPTAPPVFQQGEDPPNYMSLFPSSH</sequence>
<feature type="domain" description="Arrestin C-terminal-like" evidence="3">
    <location>
        <begin position="170"/>
        <end position="294"/>
    </location>
</feature>